<comment type="caution">
    <text evidence="2">The sequence shown here is derived from an EMBL/GenBank/DDBJ whole genome shotgun (WGS) entry which is preliminary data.</text>
</comment>
<reference evidence="2 3" key="1">
    <citation type="journal article" date="2016" name="Front. Microbiol.">
        <title>Genomic Resource of Rice Seed Associated Bacteria.</title>
        <authorList>
            <person name="Midha S."/>
            <person name="Bansal K."/>
            <person name="Sharma S."/>
            <person name="Kumar N."/>
            <person name="Patil P.P."/>
            <person name="Chaudhry V."/>
            <person name="Patil P.B."/>
        </authorList>
    </citation>
    <scope>NUCLEOTIDE SEQUENCE [LARGE SCALE GENOMIC DNA]</scope>
    <source>
        <strain evidence="2 3">SB4</strain>
    </source>
</reference>
<sequence length="642" mass="71727">MSLRILEIGVYGHNGEMNSVKLNVSGLSIITGASKTGKSSLIDIIEYCFGREQCHVSDGVIRQHVAWYGILLDRGDSRIFLARRNPRPPKTRDPGVYYAVGADVAMPERADWTPNIGVSDIEAILTSSVGISENVTTVPEGQTRNPIAANIRHALMFCIQDQDEIDSRKILFHRQSEPFLPQTIKDVLPYFLGAIDEDVLRLKVQLDLERKELRKLLKLAGEREQLASLSAARTEDMFREAQSVGLLPPGPPPAQDLALGGLRAINPVIQEVPVPPDSTEPIAVLRRERTGLRRELAVLKERLRQIRQVEDVAGGFAQEAEEQRARLASLGLVTKGDVEACALCGSTDVHVPSAAEMHRTLSGIEEQLSQVRREVPRLQEVQGDLVEQQKRIEDALKRNQDQIDTLAKQDDAFRSERDSQLRLARTMGRIAYFLETLPPPPAAAASTEELDAARKRVEALEKLVDPESTEQRLTSILNLIGDFMTRDSEKLDLEHSGSRLRLDIKQLAVVADTLDGPVPLFRMGSGENWVGYHVLAHLALHRWFRQKDRPVPGFIFFDQPSQAHYPAEQDRDGDVSGLPDADREAVFKLFKLMFDVTVELAPSLQVIVTDHADLRDSWFADAVVARWRGQGLIPQRWIDARG</sequence>
<name>A0A147IN03_9SPHN</name>
<dbReference type="InterPro" id="IPR022205">
    <property type="entry name" value="DUF3732"/>
</dbReference>
<evidence type="ECO:0000313" key="3">
    <source>
        <dbReference type="Proteomes" id="UP000074072"/>
    </source>
</evidence>
<dbReference type="EMBL" id="LDTE01000111">
    <property type="protein sequence ID" value="KTT96424.1"/>
    <property type="molecule type" value="Genomic_DNA"/>
</dbReference>
<dbReference type="RefSeq" id="WP_153006266.1">
    <property type="nucleotide sequence ID" value="NZ_LDTE01000111.1"/>
</dbReference>
<dbReference type="AlphaFoldDB" id="A0A147IN03"/>
<dbReference type="PATRIC" id="fig|33051.4.peg.528"/>
<feature type="coiled-coil region" evidence="1">
    <location>
        <begin position="282"/>
        <end position="309"/>
    </location>
</feature>
<feature type="coiled-coil region" evidence="1">
    <location>
        <begin position="354"/>
        <end position="409"/>
    </location>
</feature>
<dbReference type="Pfam" id="PF12532">
    <property type="entry name" value="DUF3732"/>
    <property type="match status" value="1"/>
</dbReference>
<protein>
    <recommendedName>
        <fullName evidence="4">DUF3732 domain-containing protein</fullName>
    </recommendedName>
</protein>
<evidence type="ECO:0000256" key="1">
    <source>
        <dbReference type="SAM" id="Coils"/>
    </source>
</evidence>
<dbReference type="OrthoDB" id="103556at2"/>
<accession>A0A147IN03</accession>
<evidence type="ECO:0008006" key="4">
    <source>
        <dbReference type="Google" id="ProtNLM"/>
    </source>
</evidence>
<keyword evidence="1" id="KW-0175">Coiled coil</keyword>
<organism evidence="2 3">
    <name type="scientific">Sphingomonas sanguinis</name>
    <dbReference type="NCBI Taxonomy" id="33051"/>
    <lineage>
        <taxon>Bacteria</taxon>
        <taxon>Pseudomonadati</taxon>
        <taxon>Pseudomonadota</taxon>
        <taxon>Alphaproteobacteria</taxon>
        <taxon>Sphingomonadales</taxon>
        <taxon>Sphingomonadaceae</taxon>
        <taxon>Sphingomonas</taxon>
    </lineage>
</organism>
<dbReference type="Proteomes" id="UP000074072">
    <property type="component" value="Unassembled WGS sequence"/>
</dbReference>
<evidence type="ECO:0000313" key="2">
    <source>
        <dbReference type="EMBL" id="KTT96424.1"/>
    </source>
</evidence>
<gene>
    <name evidence="2" type="ORF">SB4_15510</name>
</gene>
<proteinExistence type="predicted"/>